<dbReference type="eggNOG" id="COG2373">
    <property type="taxonomic scope" value="Bacteria"/>
</dbReference>
<dbReference type="Pfam" id="PF00207">
    <property type="entry name" value="A2M"/>
    <property type="match status" value="1"/>
</dbReference>
<dbReference type="InterPro" id="IPR001599">
    <property type="entry name" value="Macroglobln_a2"/>
</dbReference>
<evidence type="ECO:0000256" key="2">
    <source>
        <dbReference type="SAM" id="MobiDB-lite"/>
    </source>
</evidence>
<dbReference type="InterPro" id="IPR051802">
    <property type="entry name" value="YfhM-like"/>
</dbReference>
<dbReference type="FunCoup" id="A0LKF7">
    <property type="interactions" value="90"/>
</dbReference>
<evidence type="ECO:0000259" key="3">
    <source>
        <dbReference type="SMART" id="SM01359"/>
    </source>
</evidence>
<dbReference type="InterPro" id="IPR002890">
    <property type="entry name" value="MG2"/>
</dbReference>
<dbReference type="Pfam" id="PF17973">
    <property type="entry name" value="bMG10"/>
    <property type="match status" value="1"/>
</dbReference>
<dbReference type="Gene3D" id="1.50.10.20">
    <property type="match status" value="1"/>
</dbReference>
<dbReference type="PANTHER" id="PTHR40094">
    <property type="entry name" value="ALPHA-2-MACROGLOBULIN HOMOLOG"/>
    <property type="match status" value="1"/>
</dbReference>
<dbReference type="SUPFAM" id="SSF48239">
    <property type="entry name" value="Terpenoid cyclases/Protein prenyltransferases"/>
    <property type="match status" value="1"/>
</dbReference>
<dbReference type="InParanoid" id="A0LKF7"/>
<dbReference type="Gene3D" id="2.60.40.1930">
    <property type="match status" value="1"/>
</dbReference>
<gene>
    <name evidence="5" type="ordered locus">Sfum_2227</name>
</gene>
<dbReference type="EMBL" id="CP000478">
    <property type="protein sequence ID" value="ABK17909.1"/>
    <property type="molecule type" value="Genomic_DNA"/>
</dbReference>
<evidence type="ECO:0000256" key="1">
    <source>
        <dbReference type="ARBA" id="ARBA00010556"/>
    </source>
</evidence>
<evidence type="ECO:0000313" key="6">
    <source>
        <dbReference type="Proteomes" id="UP000001784"/>
    </source>
</evidence>
<organism evidence="5 6">
    <name type="scientific">Syntrophobacter fumaroxidans (strain DSM 10017 / MPOB)</name>
    <dbReference type="NCBI Taxonomy" id="335543"/>
    <lineage>
        <taxon>Bacteria</taxon>
        <taxon>Pseudomonadati</taxon>
        <taxon>Thermodesulfobacteriota</taxon>
        <taxon>Syntrophobacteria</taxon>
        <taxon>Syntrophobacterales</taxon>
        <taxon>Syntrophobacteraceae</taxon>
        <taxon>Syntrophobacter</taxon>
    </lineage>
</organism>
<dbReference type="KEGG" id="sfu:Sfum_2227"/>
<dbReference type="InterPro" id="IPR011625">
    <property type="entry name" value="A2M_N_BRD"/>
</dbReference>
<comment type="similarity">
    <text evidence="1">Belongs to the protease inhibitor I39 (alpha-2-macroglobulin) family. Bacterial alpha-2-macroglobulin subfamily.</text>
</comment>
<name>A0LKF7_SYNFM</name>
<evidence type="ECO:0000259" key="4">
    <source>
        <dbReference type="SMART" id="SM01360"/>
    </source>
</evidence>
<feature type="domain" description="Alpha-2-macroglobulin" evidence="4">
    <location>
        <begin position="1224"/>
        <end position="1313"/>
    </location>
</feature>
<dbReference type="PANTHER" id="PTHR40094:SF1">
    <property type="entry name" value="UBIQUITIN DOMAIN-CONTAINING PROTEIN"/>
    <property type="match status" value="1"/>
</dbReference>
<dbReference type="Gene3D" id="2.60.40.3710">
    <property type="match status" value="1"/>
</dbReference>
<keyword evidence="6" id="KW-1185">Reference proteome</keyword>
<dbReference type="SMART" id="SM01360">
    <property type="entry name" value="A2M"/>
    <property type="match status" value="1"/>
</dbReference>
<feature type="domain" description="Alpha-2-macroglobulin bait region" evidence="3">
    <location>
        <begin position="1003"/>
        <end position="1161"/>
    </location>
</feature>
<dbReference type="Pfam" id="PF07703">
    <property type="entry name" value="A2M_BRD"/>
    <property type="match status" value="1"/>
</dbReference>
<sequence precursor="true">MSTRPESVLSSVHGQRFRMTLFSACALMLLLLSTVLSPPFPVPGMAAETAGGKGGVELRVVRITPSGEDVPPGRQVVFEFDRAVVPLGRMERDPSEIPIGFEPALACKWRWLNPKTLACQLDEKAATLPATRYLCTVRPGIRAEDGATSSGELTHTFLTERPRVVDATVRTWLAPGTPQFGVRFNQPVRLASVKAHLYFRSESGERIPAVVSEETETYRYTNYRRGSAWILRPGKDLASGKDFDLMVEPGLAGTDGPEPGVEKRKIVSFQTFPPFRLIGVKCKTLAGKSVVVRPEDPPAGRPRCNPNEEISLLFTAPVLADKARDGLRFTPALPRGDEDTDPWDATSSYSRLSDPHKKNQAYDLQLPWLKPFTDYSLKGRPGGIADEFGRTLAKPVDLQLSTDHRPPDYVLYKSMPVLEKYLDTDAPALTTNINQIDLSYETLTTEGKTARQTAAVPVKKPLDSTAAVPLGIRRMLSGKPGVATGRLSTQPPVGGKETGDKWFFAQVTPYSVHVKLGHHNTLVWVTDLKTGKPVMGVDVQIYKDAYKVLTSSPRSLSRGKTKPDGTVELAGTATLDPDLKLSHSYKFDSPHLFVRCEKGEDLAVMPLVHDFRVDAEGANHDYIPSYQRVRHGHLRAWGATAQGIYKAGDTVQYKIYVRDQDSHRFAPPPKDQYSLKVVDPVDKVVHEREGIVLSEFGAFDGEFAVPKTGAVGYYRFVLKPAFIEEDLEPLKVLVSDFTPAPFKVETELSGNLFGSGDAVKVSTRARMHAGGPYADADTRIMAYVQSRPFEPQNQAARGYQFDVQEGSEHHAPSTEMVHQAQKKLDNDGNLETEFKLAELAILYGRLNVESAVRDDRGKFVANKAAATYYGRDRYVGMLLDGWVLQEGKPAKAGFLVVDQNGSPVTGVPLHIKVEWEQTKGSRVKGAGNAYRTEYVTEWVETESRDAVSASAPGQFEFTPKRSGAYRITAAINDTRGRPHETSLRRWATGKGYVLWESVPGNLLNVSPEKTEVRVGETARFLVQNPFPGAQALITVERFGVLQSWVKTLARSTEVVEIPVLPDYLPGFYLSVLVTSPRVDKPLSPEGDDLGKPTFRMGYAKIDVKDQYKEITVKAKPEKEEYKPGDTVTVELEARPRNLRQGEAAPPVELAVTVLDEAVFDLLIQGRKAYDPYLGFFQEVDDLDLANYSLLMHLVGREKLEKKGASPGGGGGFDLGLRSVFKFVSYWNPSVPVDAEGKARIRFKVPDNLTGWRVLAMAVTPDDRMGLGDTTFRVNQSTEIRPALPNQVIAGDGFEAGFTVMNRTDAPRVIEVSIEASGPVELKDGAPPKIVLQITAEPFRRQSVRLPLKTTGPGEIVFSARAGDERDRDGLKQTLKVLPRQSRETVALYGSTEEGEVSRNVAFPENLRPEMSRLAVTLSPTALAGLDGAFAYMKQYPFSCWEQKLAVGVAAALYPQLKPHLGESFSWDESEALVGKTIALAVEYQAPNGGMTFYTPKNEYVSPYLSAFTALAFNWLRESGHEIPGAVEKKLHEYLQGLLRRNETPEFYSQAMASTVRAAALAVLAESGKLKAEDLDRYRDRVKEMSLFGKAMYLRALLRVPTARTPQREVLEAILAHADETGGKLLFTETLDSGFRCFLGSSMRDNSAVLSTFIAYQAANPAASGLGDMSARLMRAIVEQRKGRNHWQSTQDNLFAMKALADFARVYEKADPDMSVSAFLDATPLGTAEFRKSTDPPALLVRPLEAADPGRKAVVKLERKGTGRLYYTTALSYTPREPSRESVNAGIEVGREYSVERNGSWVLLKSPMEIKTGELVRIDLFVSVPAERFYVVVEDPLPGGLEPVDRQLATASTVDAAKGEAAVPEGSFLRRYSDWLEYGGSRWSFYHRELRHEAARFYSERLPAGRYHLSYTAQAIAPGEFVALPVRAEEMYDPDVFGKGLQETLIVRPGEKTD</sequence>
<dbReference type="SMART" id="SM01359">
    <property type="entry name" value="A2M_N_2"/>
    <property type="match status" value="1"/>
</dbReference>
<protein>
    <submittedName>
        <fullName evidence="5">Alpha-2-macroglobulin domain protein</fullName>
    </submittedName>
</protein>
<dbReference type="Proteomes" id="UP000001784">
    <property type="component" value="Chromosome"/>
</dbReference>
<dbReference type="STRING" id="335543.Sfum_2227"/>
<reference evidence="5 6" key="1">
    <citation type="submission" date="2006-10" db="EMBL/GenBank/DDBJ databases">
        <title>Complete sequence of Syntrophobacter fumaroxidans MPOB.</title>
        <authorList>
            <consortium name="US DOE Joint Genome Institute"/>
            <person name="Copeland A."/>
            <person name="Lucas S."/>
            <person name="Lapidus A."/>
            <person name="Barry K."/>
            <person name="Detter J.C."/>
            <person name="Glavina del Rio T."/>
            <person name="Hammon N."/>
            <person name="Israni S."/>
            <person name="Pitluck S."/>
            <person name="Goltsman E.G."/>
            <person name="Martinez M."/>
            <person name="Schmutz J."/>
            <person name="Larimer F."/>
            <person name="Land M."/>
            <person name="Hauser L."/>
            <person name="Kyrpides N."/>
            <person name="Kim E."/>
            <person name="Boone D.R."/>
            <person name="Brockman F."/>
            <person name="Culley D."/>
            <person name="Ferry J."/>
            <person name="Gunsalus R."/>
            <person name="McInerney M.J."/>
            <person name="Morrison M."/>
            <person name="Plugge C."/>
            <person name="Rohlin L."/>
            <person name="Scholten J."/>
            <person name="Sieber J."/>
            <person name="Stams A.J.M."/>
            <person name="Worm P."/>
            <person name="Henstra A.M."/>
            <person name="Richardson P."/>
        </authorList>
    </citation>
    <scope>NUCLEOTIDE SEQUENCE [LARGE SCALE GENOMIC DNA]</scope>
    <source>
        <strain evidence="6">DSM 10017 / MPOB</strain>
    </source>
</reference>
<proteinExistence type="inferred from homology"/>
<dbReference type="InterPro" id="IPR041246">
    <property type="entry name" value="Bact_MG10"/>
</dbReference>
<dbReference type="InterPro" id="IPR008930">
    <property type="entry name" value="Terpenoid_cyclase/PrenylTrfase"/>
</dbReference>
<accession>A0LKF7</accession>
<dbReference type="GO" id="GO:0004866">
    <property type="term" value="F:endopeptidase inhibitor activity"/>
    <property type="evidence" value="ECO:0007669"/>
    <property type="project" value="InterPro"/>
</dbReference>
<dbReference type="HOGENOM" id="CLU_002018_0_0_7"/>
<dbReference type="Pfam" id="PF01835">
    <property type="entry name" value="MG2"/>
    <property type="match status" value="1"/>
</dbReference>
<feature type="region of interest" description="Disordered" evidence="2">
    <location>
        <begin position="329"/>
        <end position="354"/>
    </location>
</feature>
<evidence type="ECO:0000313" key="5">
    <source>
        <dbReference type="EMBL" id="ABK17909.1"/>
    </source>
</evidence>